<dbReference type="Proteomes" id="UP000887574">
    <property type="component" value="Unplaced"/>
</dbReference>
<keyword evidence="2" id="KW-1185">Reference proteome</keyword>
<organism evidence="2 3">
    <name type="scientific">Ditylenchus dipsaci</name>
    <dbReference type="NCBI Taxonomy" id="166011"/>
    <lineage>
        <taxon>Eukaryota</taxon>
        <taxon>Metazoa</taxon>
        <taxon>Ecdysozoa</taxon>
        <taxon>Nematoda</taxon>
        <taxon>Chromadorea</taxon>
        <taxon>Rhabditida</taxon>
        <taxon>Tylenchina</taxon>
        <taxon>Tylenchomorpha</taxon>
        <taxon>Sphaerularioidea</taxon>
        <taxon>Anguinidae</taxon>
        <taxon>Anguininae</taxon>
        <taxon>Ditylenchus</taxon>
    </lineage>
</organism>
<dbReference type="WBParaSite" id="jg21468.2">
    <property type="protein sequence ID" value="jg21468.2"/>
    <property type="gene ID" value="jg21468"/>
</dbReference>
<evidence type="ECO:0000313" key="3">
    <source>
        <dbReference type="WBParaSite" id="jg21468.2"/>
    </source>
</evidence>
<dbReference type="InterPro" id="IPR057469">
    <property type="entry name" value="PH_MADD"/>
</dbReference>
<dbReference type="GO" id="GO:0032483">
    <property type="term" value="P:regulation of Rab protein signal transduction"/>
    <property type="evidence" value="ECO:0007669"/>
    <property type="project" value="TreeGrafter"/>
</dbReference>
<feature type="domain" description="MAP kinase-activating death" evidence="1">
    <location>
        <begin position="54"/>
        <end position="143"/>
    </location>
</feature>
<dbReference type="Pfam" id="PF25328">
    <property type="entry name" value="PH_MADD"/>
    <property type="match status" value="1"/>
</dbReference>
<reference evidence="3" key="1">
    <citation type="submission" date="2022-11" db="UniProtKB">
        <authorList>
            <consortium name="WormBaseParasite"/>
        </authorList>
    </citation>
    <scope>IDENTIFICATION</scope>
</reference>
<sequence>MTFSPKTRVLCLWRRQEDQVLMHKFYTKKCRHLYNYMKTAMERAASRGKVNIAGRDLGGEFPVHDIERNEGGLLQVRIDGIALLFANRQEFIDLSNIKKCNTFGGNMFVLEEFNHSKNHLIQRRYISSMSDKIAWSLHRVFSIKLALGDCRKKESWTRRGGCCIEQAITREQMYCASGCAHLTSFHPLKYKTELLLLEQQQPVQDIQLLD</sequence>
<name>A0A915DP26_9BILA</name>
<accession>A0A915DP26</accession>
<dbReference type="InterPro" id="IPR039980">
    <property type="entry name" value="MADD"/>
</dbReference>
<dbReference type="AlphaFoldDB" id="A0A915DP26"/>
<evidence type="ECO:0000259" key="1">
    <source>
        <dbReference type="Pfam" id="PF25328"/>
    </source>
</evidence>
<dbReference type="PANTHER" id="PTHR13008">
    <property type="entry name" value="MAP-KINASE ACTIVATING DEATH DOMAIN PROTEIN MADD /DENN/AEX-3 C.ELEGANS"/>
    <property type="match status" value="1"/>
</dbReference>
<evidence type="ECO:0000313" key="2">
    <source>
        <dbReference type="Proteomes" id="UP000887574"/>
    </source>
</evidence>
<dbReference type="PANTHER" id="PTHR13008:SF7">
    <property type="entry name" value="MAP KINASE-ACTIVATING DEATH DOMAIN PROTEIN"/>
    <property type="match status" value="1"/>
</dbReference>
<proteinExistence type="predicted"/>
<dbReference type="GO" id="GO:0005085">
    <property type="term" value="F:guanyl-nucleotide exchange factor activity"/>
    <property type="evidence" value="ECO:0007669"/>
    <property type="project" value="TreeGrafter"/>
</dbReference>
<dbReference type="GO" id="GO:0042981">
    <property type="term" value="P:regulation of apoptotic process"/>
    <property type="evidence" value="ECO:0007669"/>
    <property type="project" value="TreeGrafter"/>
</dbReference>
<dbReference type="GO" id="GO:0005829">
    <property type="term" value="C:cytosol"/>
    <property type="evidence" value="ECO:0007669"/>
    <property type="project" value="TreeGrafter"/>
</dbReference>
<protein>
    <recommendedName>
        <fullName evidence="1">MAP kinase-activating death domain-containing protein</fullName>
    </recommendedName>
</protein>